<dbReference type="RefSeq" id="WP_094763008.1">
    <property type="nucleotide sequence ID" value="NZ_FQZL01000033.1"/>
</dbReference>
<evidence type="ECO:0000256" key="6">
    <source>
        <dbReference type="RuleBase" id="RU000553"/>
    </source>
</evidence>
<evidence type="ECO:0000256" key="5">
    <source>
        <dbReference type="PROSITE-ProRule" id="PRU00520"/>
    </source>
</evidence>
<protein>
    <recommendedName>
        <fullName evidence="3 5">Acylphosphatase</fullName>
        <ecNumber evidence="2 5">3.6.1.7</ecNumber>
    </recommendedName>
</protein>
<dbReference type="Gene3D" id="3.30.70.100">
    <property type="match status" value="1"/>
</dbReference>
<feature type="active site" evidence="5">
    <location>
        <position position="37"/>
    </location>
</feature>
<dbReference type="InterPro" id="IPR001792">
    <property type="entry name" value="Acylphosphatase-like_dom"/>
</dbReference>
<comment type="similarity">
    <text evidence="1 7">Belongs to the acylphosphatase family.</text>
</comment>
<proteinExistence type="inferred from homology"/>
<dbReference type="InterPro" id="IPR020456">
    <property type="entry name" value="Acylphosphatase"/>
</dbReference>
<dbReference type="OrthoDB" id="9808093at2"/>
<evidence type="ECO:0000256" key="3">
    <source>
        <dbReference type="ARBA" id="ARBA00015991"/>
    </source>
</evidence>
<dbReference type="PROSITE" id="PS00151">
    <property type="entry name" value="ACYLPHOSPHATASE_2"/>
    <property type="match status" value="1"/>
</dbReference>
<dbReference type="InterPro" id="IPR017968">
    <property type="entry name" value="Acylphosphatase_CS"/>
</dbReference>
<dbReference type="Proteomes" id="UP000184052">
    <property type="component" value="Unassembled WGS sequence"/>
</dbReference>
<dbReference type="PROSITE" id="PS00150">
    <property type="entry name" value="ACYLPHOSPHATASE_1"/>
    <property type="match status" value="1"/>
</dbReference>
<evidence type="ECO:0000256" key="1">
    <source>
        <dbReference type="ARBA" id="ARBA00005614"/>
    </source>
</evidence>
<keyword evidence="5 6" id="KW-0378">Hydrolase</keyword>
<dbReference type="EC" id="3.6.1.7" evidence="2 5"/>
<evidence type="ECO:0000256" key="7">
    <source>
        <dbReference type="RuleBase" id="RU004168"/>
    </source>
</evidence>
<dbReference type="Pfam" id="PF00708">
    <property type="entry name" value="Acylphosphatase"/>
    <property type="match status" value="1"/>
</dbReference>
<accession>A0A1M6LNM6</accession>
<dbReference type="STRING" id="1121476.SAMN02745751_03226"/>
<feature type="domain" description="Acylphosphatase-like" evidence="8">
    <location>
        <begin position="4"/>
        <end position="91"/>
    </location>
</feature>
<comment type="catalytic activity">
    <reaction evidence="4 5 6">
        <text>an acyl phosphate + H2O = a carboxylate + phosphate + H(+)</text>
        <dbReference type="Rhea" id="RHEA:14965"/>
        <dbReference type="ChEBI" id="CHEBI:15377"/>
        <dbReference type="ChEBI" id="CHEBI:15378"/>
        <dbReference type="ChEBI" id="CHEBI:29067"/>
        <dbReference type="ChEBI" id="CHEBI:43474"/>
        <dbReference type="ChEBI" id="CHEBI:59918"/>
        <dbReference type="EC" id="3.6.1.7"/>
    </reaction>
</comment>
<dbReference type="GO" id="GO:0003998">
    <property type="term" value="F:acylphosphatase activity"/>
    <property type="evidence" value="ECO:0007669"/>
    <property type="project" value="UniProtKB-EC"/>
</dbReference>
<feature type="active site" evidence="5">
    <location>
        <position position="19"/>
    </location>
</feature>
<dbReference type="AlphaFoldDB" id="A0A1M6LNM6"/>
<evidence type="ECO:0000313" key="10">
    <source>
        <dbReference type="Proteomes" id="UP000184052"/>
    </source>
</evidence>
<reference evidence="9 10" key="1">
    <citation type="submission" date="2016-11" db="EMBL/GenBank/DDBJ databases">
        <authorList>
            <person name="Jaros S."/>
            <person name="Januszkiewicz K."/>
            <person name="Wedrychowicz H."/>
        </authorList>
    </citation>
    <scope>NUCLEOTIDE SEQUENCE [LARGE SCALE GENOMIC DNA]</scope>
    <source>
        <strain evidence="9 10">DSM 17477</strain>
    </source>
</reference>
<evidence type="ECO:0000259" key="8">
    <source>
        <dbReference type="PROSITE" id="PS51160"/>
    </source>
</evidence>
<evidence type="ECO:0000313" key="9">
    <source>
        <dbReference type="EMBL" id="SHJ72682.1"/>
    </source>
</evidence>
<dbReference type="SUPFAM" id="SSF54975">
    <property type="entry name" value="Acylphosphatase/BLUF domain-like"/>
    <property type="match status" value="1"/>
</dbReference>
<sequence>MKQRYHMIVKGRVQGVGFRYFTTQWAERFHITGWVRNLYDGSVEIEAEGKMEDLDDFMKKIKEGPRFGYVETMDVVEMDAVGNEKSFRVMH</sequence>
<dbReference type="PANTHER" id="PTHR47268:SF4">
    <property type="entry name" value="ACYLPHOSPHATASE"/>
    <property type="match status" value="1"/>
</dbReference>
<dbReference type="InterPro" id="IPR036046">
    <property type="entry name" value="Acylphosphatase-like_dom_sf"/>
</dbReference>
<name>A0A1M6LNM6_9FIRM</name>
<dbReference type="PANTHER" id="PTHR47268">
    <property type="entry name" value="ACYLPHOSPHATASE"/>
    <property type="match status" value="1"/>
</dbReference>
<dbReference type="EMBL" id="FQZL01000033">
    <property type="protein sequence ID" value="SHJ72682.1"/>
    <property type="molecule type" value="Genomic_DNA"/>
</dbReference>
<organism evidence="9 10">
    <name type="scientific">Dethiosulfatibacter aminovorans DSM 17477</name>
    <dbReference type="NCBI Taxonomy" id="1121476"/>
    <lineage>
        <taxon>Bacteria</taxon>
        <taxon>Bacillati</taxon>
        <taxon>Bacillota</taxon>
        <taxon>Tissierellia</taxon>
        <taxon>Dethiosulfatibacter</taxon>
    </lineage>
</organism>
<dbReference type="PROSITE" id="PS51160">
    <property type="entry name" value="ACYLPHOSPHATASE_3"/>
    <property type="match status" value="1"/>
</dbReference>
<keyword evidence="10" id="KW-1185">Reference proteome</keyword>
<gene>
    <name evidence="9" type="ORF">SAMN02745751_03226</name>
</gene>
<evidence type="ECO:0000256" key="2">
    <source>
        <dbReference type="ARBA" id="ARBA00012150"/>
    </source>
</evidence>
<evidence type="ECO:0000256" key="4">
    <source>
        <dbReference type="ARBA" id="ARBA00047645"/>
    </source>
</evidence>